<dbReference type="RefSeq" id="WP_192753682.1">
    <property type="nucleotide sequence ID" value="NZ_BAABJL010000095.1"/>
</dbReference>
<dbReference type="AlphaFoldDB" id="A0A927RML1"/>
<reference evidence="1" key="1">
    <citation type="submission" date="2020-10" db="EMBL/GenBank/DDBJ databases">
        <title>Sequencing the genomes of 1000 actinobacteria strains.</title>
        <authorList>
            <person name="Klenk H.-P."/>
        </authorList>
    </citation>
    <scope>NUCLEOTIDE SEQUENCE</scope>
    <source>
        <strain evidence="1">DSM 45354</strain>
    </source>
</reference>
<dbReference type="EMBL" id="JADBEM010000001">
    <property type="protein sequence ID" value="MBE1610291.1"/>
    <property type="molecule type" value="Genomic_DNA"/>
</dbReference>
<keyword evidence="2" id="KW-1185">Reference proteome</keyword>
<evidence type="ECO:0000313" key="2">
    <source>
        <dbReference type="Proteomes" id="UP000638648"/>
    </source>
</evidence>
<evidence type="ECO:0000313" key="1">
    <source>
        <dbReference type="EMBL" id="MBE1610291.1"/>
    </source>
</evidence>
<dbReference type="Proteomes" id="UP000638648">
    <property type="component" value="Unassembled WGS sequence"/>
</dbReference>
<organism evidence="1 2">
    <name type="scientific">Actinopolymorpha pittospori</name>
    <dbReference type="NCBI Taxonomy" id="648752"/>
    <lineage>
        <taxon>Bacteria</taxon>
        <taxon>Bacillati</taxon>
        <taxon>Actinomycetota</taxon>
        <taxon>Actinomycetes</taxon>
        <taxon>Propionibacteriales</taxon>
        <taxon>Actinopolymorphaceae</taxon>
        <taxon>Actinopolymorpha</taxon>
    </lineage>
</organism>
<sequence length="48" mass="5251">MTARALSIAAIGRLTELGVARGLSVHHPHLAIRGQMTPHHLTMIRRTT</sequence>
<gene>
    <name evidence="1" type="ORF">HEB94_007139</name>
</gene>
<protein>
    <submittedName>
        <fullName evidence="1">Uncharacterized protein</fullName>
    </submittedName>
</protein>
<name>A0A927RML1_9ACTN</name>
<comment type="caution">
    <text evidence="1">The sequence shown here is derived from an EMBL/GenBank/DDBJ whole genome shotgun (WGS) entry which is preliminary data.</text>
</comment>
<proteinExistence type="predicted"/>
<accession>A0A927RML1</accession>